<feature type="chain" id="PRO_5046379124" evidence="1">
    <location>
        <begin position="17"/>
        <end position="212"/>
    </location>
</feature>
<proteinExistence type="predicted"/>
<accession>A0ABN7AZA7</accession>
<evidence type="ECO:0000256" key="1">
    <source>
        <dbReference type="SAM" id="SignalP"/>
    </source>
</evidence>
<feature type="signal peptide" evidence="1">
    <location>
        <begin position="1"/>
        <end position="16"/>
    </location>
</feature>
<organism evidence="2 3">
    <name type="scientific">Nesidiocoris tenuis</name>
    <dbReference type="NCBI Taxonomy" id="355587"/>
    <lineage>
        <taxon>Eukaryota</taxon>
        <taxon>Metazoa</taxon>
        <taxon>Ecdysozoa</taxon>
        <taxon>Arthropoda</taxon>
        <taxon>Hexapoda</taxon>
        <taxon>Insecta</taxon>
        <taxon>Pterygota</taxon>
        <taxon>Neoptera</taxon>
        <taxon>Paraneoptera</taxon>
        <taxon>Hemiptera</taxon>
        <taxon>Heteroptera</taxon>
        <taxon>Panheteroptera</taxon>
        <taxon>Cimicomorpha</taxon>
        <taxon>Miridae</taxon>
        <taxon>Dicyphina</taxon>
        <taxon>Nesidiocoris</taxon>
    </lineage>
</organism>
<evidence type="ECO:0000313" key="3">
    <source>
        <dbReference type="Proteomes" id="UP001307889"/>
    </source>
</evidence>
<gene>
    <name evidence="2" type="ORF">NTJ_10325</name>
</gene>
<sequence length="212" mass="24032">MFRVVLLALCLNSVLCSSAGLDCVHDDKIVDFALDQTKNQISETASHVSLPFDQRVNLINFLNFGVQLSATDGKWAASRWSRFGNTTHCEDSIHQSDEGYFTFDDVVFDYDKINATFWSIEANGKLTIKFKPVFSYYIVNGTEECALVSLKLENVGTPDFQISTDGWKGWFVGRILHYALWYNQVGVAHDAFAENCHGIFTEFTKHWCGKMK</sequence>
<protein>
    <submittedName>
        <fullName evidence="2">Uncharacterized protein</fullName>
    </submittedName>
</protein>
<dbReference type="EMBL" id="AP028916">
    <property type="protein sequence ID" value="BES97511.1"/>
    <property type="molecule type" value="Genomic_DNA"/>
</dbReference>
<dbReference type="Proteomes" id="UP001307889">
    <property type="component" value="Chromosome 8"/>
</dbReference>
<reference evidence="2 3" key="1">
    <citation type="submission" date="2023-09" db="EMBL/GenBank/DDBJ databases">
        <title>Nesidiocoris tenuis whole genome shotgun sequence.</title>
        <authorList>
            <person name="Shibata T."/>
            <person name="Shimoda M."/>
            <person name="Kobayashi T."/>
            <person name="Uehara T."/>
        </authorList>
    </citation>
    <scope>NUCLEOTIDE SEQUENCE [LARGE SCALE GENOMIC DNA]</scope>
    <source>
        <strain evidence="2 3">Japan</strain>
    </source>
</reference>
<evidence type="ECO:0000313" key="2">
    <source>
        <dbReference type="EMBL" id="BES97511.1"/>
    </source>
</evidence>
<name>A0ABN7AZA7_9HEMI</name>
<keyword evidence="1" id="KW-0732">Signal</keyword>
<keyword evidence="3" id="KW-1185">Reference proteome</keyword>